<protein>
    <submittedName>
        <fullName evidence="1">Uncharacterized protein</fullName>
    </submittedName>
</protein>
<reference evidence="1 2" key="1">
    <citation type="submission" date="2016-10" db="EMBL/GenBank/DDBJ databases">
        <authorList>
            <person name="de Groot N.N."/>
        </authorList>
    </citation>
    <scope>NUCLEOTIDE SEQUENCE [LARGE SCALE GENOMIC DNA]</scope>
    <source>
        <strain evidence="1 2">CPCC 201354</strain>
    </source>
</reference>
<accession>A0A1G8CA80</accession>
<keyword evidence="2" id="KW-1185">Reference proteome</keyword>
<evidence type="ECO:0000313" key="2">
    <source>
        <dbReference type="Proteomes" id="UP000198923"/>
    </source>
</evidence>
<name>A0A1G8CA80_9ACTN</name>
<gene>
    <name evidence="1" type="ORF">SAMN05421505_115114</name>
</gene>
<dbReference type="Proteomes" id="UP000198923">
    <property type="component" value="Unassembled WGS sequence"/>
</dbReference>
<dbReference type="OrthoDB" id="9809227at2"/>
<dbReference type="EMBL" id="FNCN01000015">
    <property type="protein sequence ID" value="SDH42396.1"/>
    <property type="molecule type" value="Genomic_DNA"/>
</dbReference>
<proteinExistence type="predicted"/>
<organism evidence="1 2">
    <name type="scientific">Sinosporangium album</name>
    <dbReference type="NCBI Taxonomy" id="504805"/>
    <lineage>
        <taxon>Bacteria</taxon>
        <taxon>Bacillati</taxon>
        <taxon>Actinomycetota</taxon>
        <taxon>Actinomycetes</taxon>
        <taxon>Streptosporangiales</taxon>
        <taxon>Streptosporangiaceae</taxon>
        <taxon>Sinosporangium</taxon>
    </lineage>
</organism>
<evidence type="ECO:0000313" key="1">
    <source>
        <dbReference type="EMBL" id="SDH42396.1"/>
    </source>
</evidence>
<dbReference type="STRING" id="504805.SAMN05421505_115114"/>
<dbReference type="RefSeq" id="WP_093171546.1">
    <property type="nucleotide sequence ID" value="NZ_FNCN01000015.1"/>
</dbReference>
<sequence length="92" mass="9229">MEAGAAVFGESLRAGTPVAGLTWRLGTCAEAALCSGTGSVAVADPAATDLEAAYALAAAVDIASQCKATDVQEIGMGRFDPVRHFTTLASRA</sequence>
<dbReference type="AlphaFoldDB" id="A0A1G8CA80"/>